<protein>
    <submittedName>
        <fullName evidence="2">Uncharacterized protein</fullName>
    </submittedName>
</protein>
<organism evidence="2 3">
    <name type="scientific">Zalerion maritima</name>
    <dbReference type="NCBI Taxonomy" id="339359"/>
    <lineage>
        <taxon>Eukaryota</taxon>
        <taxon>Fungi</taxon>
        <taxon>Dikarya</taxon>
        <taxon>Ascomycota</taxon>
        <taxon>Pezizomycotina</taxon>
        <taxon>Sordariomycetes</taxon>
        <taxon>Lulworthiomycetidae</taxon>
        <taxon>Lulworthiales</taxon>
        <taxon>Lulworthiaceae</taxon>
        <taxon>Zalerion</taxon>
    </lineage>
</organism>
<feature type="compositionally biased region" description="Polar residues" evidence="1">
    <location>
        <begin position="1"/>
        <end position="19"/>
    </location>
</feature>
<accession>A0AAD5RYA3</accession>
<reference evidence="2" key="1">
    <citation type="submission" date="2022-07" db="EMBL/GenBank/DDBJ databases">
        <title>Draft genome sequence of Zalerion maritima ATCC 34329, a (micro)plastics degrading marine fungus.</title>
        <authorList>
            <person name="Paco A."/>
            <person name="Goncalves M.F.M."/>
            <person name="Rocha-Santos T.A.P."/>
            <person name="Alves A."/>
        </authorList>
    </citation>
    <scope>NUCLEOTIDE SEQUENCE</scope>
    <source>
        <strain evidence="2">ATCC 34329</strain>
    </source>
</reference>
<evidence type="ECO:0000256" key="1">
    <source>
        <dbReference type="SAM" id="MobiDB-lite"/>
    </source>
</evidence>
<name>A0AAD5RYA3_9PEZI</name>
<evidence type="ECO:0000313" key="3">
    <source>
        <dbReference type="Proteomes" id="UP001201980"/>
    </source>
</evidence>
<dbReference type="EMBL" id="JAKWBI020000007">
    <property type="protein sequence ID" value="KAJ2906957.1"/>
    <property type="molecule type" value="Genomic_DNA"/>
</dbReference>
<comment type="caution">
    <text evidence="2">The sequence shown here is derived from an EMBL/GenBank/DDBJ whole genome shotgun (WGS) entry which is preliminary data.</text>
</comment>
<dbReference type="AlphaFoldDB" id="A0AAD5RYA3"/>
<keyword evidence="3" id="KW-1185">Reference proteome</keyword>
<feature type="region of interest" description="Disordered" evidence="1">
    <location>
        <begin position="1"/>
        <end position="48"/>
    </location>
</feature>
<evidence type="ECO:0000313" key="2">
    <source>
        <dbReference type="EMBL" id="KAJ2906957.1"/>
    </source>
</evidence>
<gene>
    <name evidence="2" type="ORF">MKZ38_009820</name>
</gene>
<dbReference type="Proteomes" id="UP001201980">
    <property type="component" value="Unassembled WGS sequence"/>
</dbReference>
<proteinExistence type="predicted"/>
<sequence>MWNNLSSTQQQQGDTNFALRSQGAPGEGGGDILVERSSFPGAMTPSRGLPIELRSRGSVDSDAMALVTHGSELYDVTMMASVLDIAWKISALTDK</sequence>